<evidence type="ECO:0008006" key="12">
    <source>
        <dbReference type="Google" id="ProtNLM"/>
    </source>
</evidence>
<evidence type="ECO:0000256" key="5">
    <source>
        <dbReference type="ARBA" id="ARBA00023242"/>
    </source>
</evidence>
<dbReference type="GO" id="GO:0003682">
    <property type="term" value="F:chromatin binding"/>
    <property type="evidence" value="ECO:0007669"/>
    <property type="project" value="TreeGrafter"/>
</dbReference>
<dbReference type="GO" id="GO:0005634">
    <property type="term" value="C:nucleus"/>
    <property type="evidence" value="ECO:0007669"/>
    <property type="project" value="UniProtKB-SubCell"/>
</dbReference>
<dbReference type="GO" id="GO:1990414">
    <property type="term" value="P:replication-born double-strand break repair via sister chromatid exchange"/>
    <property type="evidence" value="ECO:0007669"/>
    <property type="project" value="TreeGrafter"/>
</dbReference>
<dbReference type="AlphaFoldDB" id="A0A085NLH6"/>
<feature type="domain" description="Rad21/Rec8-like protein C-terminal eukaryotic" evidence="7">
    <location>
        <begin position="544"/>
        <end position="589"/>
    </location>
</feature>
<keyword evidence="11" id="KW-1185">Reference proteome</keyword>
<dbReference type="Proteomes" id="UP000030764">
    <property type="component" value="Unassembled WGS sequence"/>
</dbReference>
<accession>A0A085NLH6</accession>
<proteinExistence type="inferred from homology"/>
<evidence type="ECO:0000259" key="8">
    <source>
        <dbReference type="Pfam" id="PF04825"/>
    </source>
</evidence>
<dbReference type="Pfam" id="PF04825">
    <property type="entry name" value="Rad21_Rec8_N"/>
    <property type="match status" value="1"/>
</dbReference>
<evidence type="ECO:0000313" key="10">
    <source>
        <dbReference type="EMBL" id="KFD70322.1"/>
    </source>
</evidence>
<evidence type="ECO:0000256" key="3">
    <source>
        <dbReference type="ARBA" id="ARBA00009870"/>
    </source>
</evidence>
<evidence type="ECO:0000256" key="2">
    <source>
        <dbReference type="ARBA" id="ARBA00004286"/>
    </source>
</evidence>
<dbReference type="InterPro" id="IPR006910">
    <property type="entry name" value="Rad21_Rec8_N"/>
</dbReference>
<dbReference type="InterPro" id="IPR049589">
    <property type="entry name" value="NXP1_M-like"/>
</dbReference>
<dbReference type="InterPro" id="IPR023093">
    <property type="entry name" value="ScpA-like_C"/>
</dbReference>
<dbReference type="GO" id="GO:0008278">
    <property type="term" value="C:cohesin complex"/>
    <property type="evidence" value="ECO:0007669"/>
    <property type="project" value="InterPro"/>
</dbReference>
<protein>
    <recommendedName>
        <fullName evidence="12">Rad21/Rec8-like protein N-terminal domain-containing protein</fullName>
    </recommendedName>
</protein>
<feature type="region of interest" description="Disordered" evidence="6">
    <location>
        <begin position="473"/>
        <end position="517"/>
    </location>
</feature>
<feature type="domain" description="Rad21/Rec8-like protein N-terminal" evidence="8">
    <location>
        <begin position="1"/>
        <end position="102"/>
    </location>
</feature>
<evidence type="ECO:0000256" key="1">
    <source>
        <dbReference type="ARBA" id="ARBA00004123"/>
    </source>
</evidence>
<dbReference type="EMBL" id="KL363230">
    <property type="protein sequence ID" value="KFD52230.1"/>
    <property type="molecule type" value="Genomic_DNA"/>
</dbReference>
<keyword evidence="4" id="KW-0158">Chromosome</keyword>
<gene>
    <name evidence="9" type="ORF">M513_06943</name>
    <name evidence="10" type="ORF">M514_06943</name>
</gene>
<dbReference type="PANTHER" id="PTHR12585:SF69">
    <property type="entry name" value="FI11703P"/>
    <property type="match status" value="1"/>
</dbReference>
<organism evidence="10">
    <name type="scientific">Trichuris suis</name>
    <name type="common">pig whipworm</name>
    <dbReference type="NCBI Taxonomy" id="68888"/>
    <lineage>
        <taxon>Eukaryota</taxon>
        <taxon>Metazoa</taxon>
        <taxon>Ecdysozoa</taxon>
        <taxon>Nematoda</taxon>
        <taxon>Enoplea</taxon>
        <taxon>Dorylaimia</taxon>
        <taxon>Trichinellida</taxon>
        <taxon>Trichuridae</taxon>
        <taxon>Trichuris</taxon>
    </lineage>
</organism>
<dbReference type="Gene3D" id="1.10.10.580">
    <property type="entry name" value="Structural maintenance of chromosome 1. Chain E"/>
    <property type="match status" value="1"/>
</dbReference>
<dbReference type="EMBL" id="KL367488">
    <property type="protein sequence ID" value="KFD70322.1"/>
    <property type="molecule type" value="Genomic_DNA"/>
</dbReference>
<dbReference type="GO" id="GO:0007062">
    <property type="term" value="P:sister chromatid cohesion"/>
    <property type="evidence" value="ECO:0007669"/>
    <property type="project" value="InterPro"/>
</dbReference>
<evidence type="ECO:0000313" key="9">
    <source>
        <dbReference type="EMBL" id="KFD52230.1"/>
    </source>
</evidence>
<comment type="subcellular location">
    <subcellularLocation>
        <location evidence="2">Chromosome</location>
    </subcellularLocation>
    <subcellularLocation>
        <location evidence="1">Nucleus</location>
    </subcellularLocation>
</comment>
<reference evidence="10 11" key="1">
    <citation type="journal article" date="2014" name="Nat. Genet.">
        <title>Genome and transcriptome of the porcine whipworm Trichuris suis.</title>
        <authorList>
            <person name="Jex A.R."/>
            <person name="Nejsum P."/>
            <person name="Schwarz E.M."/>
            <person name="Hu L."/>
            <person name="Young N.D."/>
            <person name="Hall R.S."/>
            <person name="Korhonen P.K."/>
            <person name="Liao S."/>
            <person name="Thamsborg S."/>
            <person name="Xia J."/>
            <person name="Xu P."/>
            <person name="Wang S."/>
            <person name="Scheerlinck J.P."/>
            <person name="Hofmann A."/>
            <person name="Sternberg P.W."/>
            <person name="Wang J."/>
            <person name="Gasser R.B."/>
        </authorList>
    </citation>
    <scope>NUCLEOTIDE SEQUENCE [LARGE SCALE GENOMIC DNA]</scope>
    <source>
        <strain evidence="10">DCEP-RM93F</strain>
        <strain evidence="9">DCEP-RM93M</strain>
    </source>
</reference>
<dbReference type="InterPro" id="IPR006909">
    <property type="entry name" value="Rad21/Rec8_C_eu"/>
</dbReference>
<dbReference type="Pfam" id="PF04824">
    <property type="entry name" value="Rad21_Rec8"/>
    <property type="match status" value="1"/>
</dbReference>
<dbReference type="SUPFAM" id="SSF46785">
    <property type="entry name" value="Winged helix' DNA-binding domain"/>
    <property type="match status" value="1"/>
</dbReference>
<comment type="similarity">
    <text evidence="3">Belongs to the rad21 family.</text>
</comment>
<dbReference type="InterPro" id="IPR039781">
    <property type="entry name" value="Rad21/Rec8-like"/>
</dbReference>
<evidence type="ECO:0000256" key="4">
    <source>
        <dbReference type="ARBA" id="ARBA00022454"/>
    </source>
</evidence>
<dbReference type="InterPro" id="IPR036390">
    <property type="entry name" value="WH_DNA-bd_sf"/>
</dbReference>
<evidence type="ECO:0000256" key="6">
    <source>
        <dbReference type="SAM" id="MobiDB-lite"/>
    </source>
</evidence>
<evidence type="ECO:0000313" key="11">
    <source>
        <dbReference type="Proteomes" id="UP000030764"/>
    </source>
</evidence>
<sequence length="593" mass="66133">MFFTQYVLAKKGPLAKIWLAAHWEKKLTKAQVYETNIDSAIESILDPKVNMALRTTGHLLLGIVRIHSRKTKYLLADCNEAFLKIKMAFRPSIRMIDLEEEVTETEPVGITLPEVFRDLDSALPDFGFVLAVLFPFGVFKKAFLRMGTIPEDLAAVQGRYEQITLKEELPHSSIEVEDDFGESSALESLELAREGLSSGFDFATTSGLMLKDNDNRLSIGGIDMNAPILDDGFGGQLTDVGFDSGLHFFGTEQFETSAPPATAKEGEKSAEVIQESVDQQQQQQTTVEKTASTVGLSPQQVTTLFLNDEEAFILEPVDATFNKTTERHRGKRKRRLLVDTVKCISGDDFKAQLSYDKDTITRLEIAPYTRSLLKMRETGSLDKLWNNSSLLYRSSALSGRYAKTIGNMPKKTKAQLLHDETGSDIELGRMYEESMGFSMMDAANATAALPPIQEFDLATDAVSEVNALSDMGSVQMPIETDSAETTPQPRRSKKPSSKRSAFSRSLTSEASSELGERSYRWTKKSQQLLNQILNKTKIQGEVTFKAVTKGNDKKSAAQKFYNLLELNKWNAVCVKQTEPYSDIYITVNRSEET</sequence>
<dbReference type="Proteomes" id="UP000030758">
    <property type="component" value="Unassembled WGS sequence"/>
</dbReference>
<name>A0A085NLH6_9BILA</name>
<keyword evidence="5" id="KW-0539">Nucleus</keyword>
<dbReference type="PANTHER" id="PTHR12585">
    <property type="entry name" value="SCC1 / RAD21 FAMILY MEMBER"/>
    <property type="match status" value="1"/>
</dbReference>
<evidence type="ECO:0000259" key="7">
    <source>
        <dbReference type="Pfam" id="PF04824"/>
    </source>
</evidence>
<dbReference type="CDD" id="cd21792">
    <property type="entry name" value="Rad21_Rec8_M_NXP1-like"/>
    <property type="match status" value="1"/>
</dbReference>